<accession>A0A927KZL1</accession>
<evidence type="ECO:0000313" key="4">
    <source>
        <dbReference type="Proteomes" id="UP001282474"/>
    </source>
</evidence>
<keyword evidence="4" id="KW-1185">Reference proteome</keyword>
<dbReference type="Proteomes" id="UP001282474">
    <property type="component" value="Unassembled WGS sequence"/>
</dbReference>
<dbReference type="EMBL" id="JARAWJ010000006">
    <property type="protein sequence ID" value="MDX3037737.1"/>
    <property type="molecule type" value="Genomic_DNA"/>
</dbReference>
<keyword evidence="1" id="KW-0378">Hydrolase</keyword>
<keyword evidence="1" id="KW-0540">Nuclease</keyword>
<dbReference type="AlphaFoldDB" id="A0A927KZL1"/>
<dbReference type="InterPro" id="IPR048000">
    <property type="entry name" value="TnsA-like"/>
</dbReference>
<dbReference type="NCBIfam" id="NF033179">
    <property type="entry name" value="TnsA_like_Actin"/>
    <property type="match status" value="1"/>
</dbReference>
<proteinExistence type="predicted"/>
<organism evidence="1 3">
    <name type="scientific">Streptomyces caniscabiei</name>
    <dbReference type="NCBI Taxonomy" id="2746961"/>
    <lineage>
        <taxon>Bacteria</taxon>
        <taxon>Bacillati</taxon>
        <taxon>Actinomycetota</taxon>
        <taxon>Actinomycetes</taxon>
        <taxon>Kitasatosporales</taxon>
        <taxon>Streptomycetaceae</taxon>
        <taxon>Streptomyces</taxon>
    </lineage>
</organism>
<evidence type="ECO:0000313" key="3">
    <source>
        <dbReference type="Proteomes" id="UP000661025"/>
    </source>
</evidence>
<dbReference type="RefSeq" id="WP_060880708.1">
    <property type="nucleotide sequence ID" value="NZ_CP119182.1"/>
</dbReference>
<keyword evidence="1" id="KW-0255">Endonuclease</keyword>
<reference evidence="2 4" key="2">
    <citation type="journal article" date="2023" name="Microb. Genom.">
        <title>Mesoterricola silvestris gen. nov., sp. nov., Mesoterricola sediminis sp. nov., Geothrix oryzae sp. nov., Geothrix edaphica sp. nov., Geothrix rubra sp. nov., and Geothrix limicola sp. nov., six novel members of Acidobacteriota isolated from soils.</title>
        <authorList>
            <person name="Weisberg A.J."/>
            <person name="Pearce E."/>
            <person name="Kramer C.G."/>
            <person name="Chang J.H."/>
            <person name="Clarke C.R."/>
        </authorList>
    </citation>
    <scope>NUCLEOTIDE SEQUENCE [LARGE SCALE GENOMIC DNA]</scope>
    <source>
        <strain evidence="2 4">NE20-4-1</strain>
    </source>
</reference>
<dbReference type="GO" id="GO:0004519">
    <property type="term" value="F:endonuclease activity"/>
    <property type="evidence" value="ECO:0007669"/>
    <property type="project" value="UniProtKB-KW"/>
</dbReference>
<evidence type="ECO:0000313" key="1">
    <source>
        <dbReference type="EMBL" id="MBD9722762.1"/>
    </source>
</evidence>
<evidence type="ECO:0000313" key="2">
    <source>
        <dbReference type="EMBL" id="MDX3037737.1"/>
    </source>
</evidence>
<dbReference type="EMBL" id="JACYXT010000002">
    <property type="protein sequence ID" value="MBD9722762.1"/>
    <property type="molecule type" value="Genomic_DNA"/>
</dbReference>
<name>A0A927KZL1_9ACTN</name>
<protein>
    <submittedName>
        <fullName evidence="1">TnsA-like heteromeric transposase endonuclease subunit</fullName>
    </submittedName>
</protein>
<comment type="caution">
    <text evidence="1">The sequence shown here is derived from an EMBL/GenBank/DDBJ whole genome shotgun (WGS) entry which is preliminary data.</text>
</comment>
<dbReference type="Proteomes" id="UP000661025">
    <property type="component" value="Unassembled WGS sequence"/>
</dbReference>
<reference evidence="1" key="1">
    <citation type="submission" date="2020-09" db="EMBL/GenBank/DDBJ databases">
        <title>Streptomyces canutascabiei sp. nov., which causes potato common scab and is distributed across the world.</title>
        <authorList>
            <person name="Nguyen H.P."/>
            <person name="Weisberg A.J."/>
            <person name="Chang J.H."/>
            <person name="Clarke C.R."/>
        </authorList>
    </citation>
    <scope>NUCLEOTIDE SEQUENCE</scope>
    <source>
        <strain evidence="1">ID-01-6.2a</strain>
    </source>
</reference>
<sequence length="252" mass="27886">MGGIQVLRGGAPPEVSDFDLAWLERGDEVRKPLGYAAEVAFEEVAPVRDFPSYRGQRHFPGLYWSATTGRHVGFESWLERDHAILMDFDPQVVGFASQPFWLFWRDEASGRVRSHAPDFFARAADGTGLVVDCRPVDRIDARSAVAFAAMRRACDQLGWAFRLAGEIDAVRVANLRWLAGYRHPRYGQSEGLIAAVTASFAVPAPLVAQAASVGDPLQVLPVLFHLLWCGRLAADLSHPLSDRTLVSRSEER</sequence>
<dbReference type="GeneID" id="79930823"/>
<gene>
    <name evidence="1" type="ORF">IHE70_05810</name>
    <name evidence="2" type="ORF">PV383_11220</name>
</gene>